<feature type="transmembrane region" description="Helical" evidence="1">
    <location>
        <begin position="565"/>
        <end position="585"/>
    </location>
</feature>
<comment type="caution">
    <text evidence="2">The sequence shown here is derived from an EMBL/GenBank/DDBJ whole genome shotgun (WGS) entry which is preliminary data.</text>
</comment>
<dbReference type="Proteomes" id="UP000824031">
    <property type="component" value="Unassembled WGS sequence"/>
</dbReference>
<keyword evidence="1" id="KW-1133">Transmembrane helix</keyword>
<reference evidence="2" key="2">
    <citation type="submission" date="2021-04" db="EMBL/GenBank/DDBJ databases">
        <authorList>
            <person name="Gilroy R."/>
        </authorList>
    </citation>
    <scope>NUCLEOTIDE SEQUENCE</scope>
    <source>
        <strain evidence="2">3436</strain>
    </source>
</reference>
<organism evidence="2 3">
    <name type="scientific">Candidatus Gemmiger excrementavium</name>
    <dbReference type="NCBI Taxonomy" id="2838608"/>
    <lineage>
        <taxon>Bacteria</taxon>
        <taxon>Bacillati</taxon>
        <taxon>Bacillota</taxon>
        <taxon>Clostridia</taxon>
        <taxon>Eubacteriales</taxon>
        <taxon>Gemmiger</taxon>
    </lineage>
</organism>
<proteinExistence type="predicted"/>
<evidence type="ECO:0000313" key="3">
    <source>
        <dbReference type="Proteomes" id="UP000824031"/>
    </source>
</evidence>
<evidence type="ECO:0000313" key="2">
    <source>
        <dbReference type="EMBL" id="HIZ47248.1"/>
    </source>
</evidence>
<feature type="transmembrane region" description="Helical" evidence="1">
    <location>
        <begin position="34"/>
        <end position="52"/>
    </location>
</feature>
<reference evidence="2" key="1">
    <citation type="journal article" date="2021" name="PeerJ">
        <title>Extensive microbial diversity within the chicken gut microbiome revealed by metagenomics and culture.</title>
        <authorList>
            <person name="Gilroy R."/>
            <person name="Ravi A."/>
            <person name="Getino M."/>
            <person name="Pursley I."/>
            <person name="Horton D.L."/>
            <person name="Alikhan N.F."/>
            <person name="Baker D."/>
            <person name="Gharbi K."/>
            <person name="Hall N."/>
            <person name="Watson M."/>
            <person name="Adriaenssens E.M."/>
            <person name="Foster-Nyarko E."/>
            <person name="Jarju S."/>
            <person name="Secka A."/>
            <person name="Antonio M."/>
            <person name="Oren A."/>
            <person name="Chaudhuri R.R."/>
            <person name="La Ragione R."/>
            <person name="Hildebrand F."/>
            <person name="Pallen M.J."/>
        </authorList>
    </citation>
    <scope>NUCLEOTIDE SEQUENCE</scope>
    <source>
        <strain evidence="2">3436</strain>
    </source>
</reference>
<sequence length="800" mass="88134">MMIGLALVTTALAAVIFGLLPAVPGRRAVRLCDAGWAAGLWLATWVFCLCAYHRPGLTVGFDGFRLLAITALCSWAGFCSAGLRIFWRRGAVAVLPLLVVLALGAEVFVGNVAYFNTHSYEPFQLMDYLDPMVNVGRDQGLYYLDEDRPYLRFLQIDQPIYNLQMDNLVNTDTDLLHEDSTFTFEIEATDEANGALIRFGTWEVAIQAPRTHTVSLDLTGKVGTLTMKAVGYSSSYAQYPVACGMTGITANAPRPMQFSLLRFAALWLIFGAIYLLRPGSGLWHRRWLAGNVCDRAAAVALGCVLAAFVVVVPFWQPGNSGLATEHYNTAFWDGQSPVSFVYQQYGALAHSLLNGRLDLEEDPPAELAAMENPYDAAARDAIGIQGGRWDHAFYNGRYYVYFGIVPCLLFQLPFEAITGIENLAYALCMVVLGLVFLAAVFGVVGHMVRRWFPATSSSAYLLAVAAVVLGSQLYTLLVRPYIYEYAILCGAALLMLGLWLWLSSAATPITRTGVLTVKLAAGSLCVALVAGCRPQMELFAFLALPILWKRYITHRRLFSRAGLREAAAFLLPILLVAAGLMWYNYARFGSPFDFGANYNITGNDMTKRGFNVVRIGPAVFTSLLDLPRLDSVFPYLRETDVQTNAIIRTISEKFCGGMLAATPYTWAMVLPAVPLGRRALRRRPAAAAVVYGALLSMPVITVVDCQMAGVLYRYLMDYSPVLLLGAALCWFLAEGALARYTAAGERVAAALLPALRVAMVLALVWAVFYRFCTLFAMEPWLRGMNPSLYYNVSRLVQFWM</sequence>
<accession>A0A9D2F0A0</accession>
<feature type="transmembrane region" description="Helical" evidence="1">
    <location>
        <begin position="754"/>
        <end position="777"/>
    </location>
</feature>
<dbReference type="AlphaFoldDB" id="A0A9D2F0A0"/>
<feature type="transmembrane region" description="Helical" evidence="1">
    <location>
        <begin position="688"/>
        <end position="715"/>
    </location>
</feature>
<feature type="transmembrane region" description="Helical" evidence="1">
    <location>
        <begin position="398"/>
        <end position="417"/>
    </location>
</feature>
<feature type="transmembrane region" description="Helical" evidence="1">
    <location>
        <begin position="658"/>
        <end position="676"/>
    </location>
</feature>
<feature type="transmembrane region" description="Helical" evidence="1">
    <location>
        <begin position="260"/>
        <end position="276"/>
    </location>
</feature>
<dbReference type="EMBL" id="DXBO01000016">
    <property type="protein sequence ID" value="HIZ47248.1"/>
    <property type="molecule type" value="Genomic_DNA"/>
</dbReference>
<protein>
    <submittedName>
        <fullName evidence="2">Uncharacterized protein</fullName>
    </submittedName>
</protein>
<feature type="transmembrane region" description="Helical" evidence="1">
    <location>
        <begin position="64"/>
        <end position="87"/>
    </location>
</feature>
<feature type="transmembrane region" description="Helical" evidence="1">
    <location>
        <begin position="296"/>
        <end position="315"/>
    </location>
</feature>
<feature type="transmembrane region" description="Helical" evidence="1">
    <location>
        <begin position="482"/>
        <end position="502"/>
    </location>
</feature>
<evidence type="ECO:0000256" key="1">
    <source>
        <dbReference type="SAM" id="Phobius"/>
    </source>
</evidence>
<feature type="transmembrane region" description="Helical" evidence="1">
    <location>
        <begin position="423"/>
        <end position="445"/>
    </location>
</feature>
<keyword evidence="1" id="KW-0472">Membrane</keyword>
<feature type="transmembrane region" description="Helical" evidence="1">
    <location>
        <begin position="457"/>
        <end position="476"/>
    </location>
</feature>
<gene>
    <name evidence="2" type="ORF">H9810_00825</name>
</gene>
<keyword evidence="1" id="KW-0812">Transmembrane</keyword>
<name>A0A9D2F0A0_9FIRM</name>
<feature type="transmembrane region" description="Helical" evidence="1">
    <location>
        <begin position="93"/>
        <end position="115"/>
    </location>
</feature>
<feature type="transmembrane region" description="Helical" evidence="1">
    <location>
        <begin position="721"/>
        <end position="742"/>
    </location>
</feature>